<dbReference type="Proteomes" id="UP000501868">
    <property type="component" value="Chromosome"/>
</dbReference>
<dbReference type="NCBIfam" id="TIGR00254">
    <property type="entry name" value="GGDEF"/>
    <property type="match status" value="1"/>
</dbReference>
<dbReference type="PROSITE" id="PS50110">
    <property type="entry name" value="RESPONSE_REGULATORY"/>
    <property type="match status" value="1"/>
</dbReference>
<protein>
    <submittedName>
        <fullName evidence="4">Diguanylate cyclase</fullName>
    </submittedName>
</protein>
<dbReference type="CDD" id="cd01949">
    <property type="entry name" value="GGDEF"/>
    <property type="match status" value="1"/>
</dbReference>
<evidence type="ECO:0000313" key="5">
    <source>
        <dbReference type="Proteomes" id="UP000501868"/>
    </source>
</evidence>
<dbReference type="AlphaFoldDB" id="A0A6H1P5K2"/>
<evidence type="ECO:0000256" key="1">
    <source>
        <dbReference type="PROSITE-ProRule" id="PRU00169"/>
    </source>
</evidence>
<dbReference type="Gene3D" id="3.30.70.270">
    <property type="match status" value="1"/>
</dbReference>
<dbReference type="InterPro" id="IPR029787">
    <property type="entry name" value="Nucleotide_cyclase"/>
</dbReference>
<dbReference type="InterPro" id="IPR043128">
    <property type="entry name" value="Rev_trsase/Diguanyl_cyclase"/>
</dbReference>
<dbReference type="Pfam" id="PF00990">
    <property type="entry name" value="GGDEF"/>
    <property type="match status" value="1"/>
</dbReference>
<dbReference type="PROSITE" id="PS50887">
    <property type="entry name" value="GGDEF"/>
    <property type="match status" value="1"/>
</dbReference>
<dbReference type="SUPFAM" id="SSF52172">
    <property type="entry name" value="CheY-like"/>
    <property type="match status" value="1"/>
</dbReference>
<reference evidence="4 5" key="1">
    <citation type="submission" date="2020-04" db="EMBL/GenBank/DDBJ databases">
        <title>Genome-Wide Identification of 5-Methylcytosine Sites in Bacterial Genomes By High-Throughput Sequencing of MspJI Restriction Fragments.</title>
        <authorList>
            <person name="Wu V."/>
        </authorList>
    </citation>
    <scope>NUCLEOTIDE SEQUENCE [LARGE SCALE GENOMIC DNA]</scope>
    <source>
        <strain evidence="4 5">S2</strain>
    </source>
</reference>
<dbReference type="InterPro" id="IPR000160">
    <property type="entry name" value="GGDEF_dom"/>
</dbReference>
<dbReference type="Pfam" id="PF00072">
    <property type="entry name" value="Response_reg"/>
    <property type="match status" value="1"/>
</dbReference>
<reference evidence="4 5" key="2">
    <citation type="submission" date="2020-04" db="EMBL/GenBank/DDBJ databases">
        <authorList>
            <person name="Fomenkov A."/>
            <person name="Anton B.P."/>
            <person name="Roberts R.J."/>
        </authorList>
    </citation>
    <scope>NUCLEOTIDE SEQUENCE [LARGE SCALE GENOMIC DNA]</scope>
    <source>
        <strain evidence="4 5">S2</strain>
    </source>
</reference>
<proteinExistence type="predicted"/>
<dbReference type="PANTHER" id="PTHR45138:SF9">
    <property type="entry name" value="DIGUANYLATE CYCLASE DGCM-RELATED"/>
    <property type="match status" value="1"/>
</dbReference>
<dbReference type="InterPro" id="IPR001789">
    <property type="entry name" value="Sig_transdc_resp-reg_receiver"/>
</dbReference>
<dbReference type="PANTHER" id="PTHR45138">
    <property type="entry name" value="REGULATORY COMPONENTS OF SENSORY TRANSDUCTION SYSTEM"/>
    <property type="match status" value="1"/>
</dbReference>
<dbReference type="InterPro" id="IPR050469">
    <property type="entry name" value="Diguanylate_Cyclase"/>
</dbReference>
<dbReference type="SUPFAM" id="SSF55073">
    <property type="entry name" value="Nucleotide cyclase"/>
    <property type="match status" value="1"/>
</dbReference>
<feature type="modified residue" description="4-aspartylphosphate" evidence="1">
    <location>
        <position position="66"/>
    </location>
</feature>
<gene>
    <name evidence="4" type="ORF">HFZ78_20550</name>
</gene>
<dbReference type="InterPro" id="IPR011006">
    <property type="entry name" value="CheY-like_superfamily"/>
</dbReference>
<evidence type="ECO:0000259" key="3">
    <source>
        <dbReference type="PROSITE" id="PS50887"/>
    </source>
</evidence>
<evidence type="ECO:0000313" key="4">
    <source>
        <dbReference type="EMBL" id="QIZ08798.1"/>
    </source>
</evidence>
<name>A0A6H1P5K2_PRIMG</name>
<accession>A0A6H1P5K2</accession>
<feature type="domain" description="GGDEF" evidence="3">
    <location>
        <begin position="157"/>
        <end position="240"/>
    </location>
</feature>
<evidence type="ECO:0000259" key="2">
    <source>
        <dbReference type="PROSITE" id="PS50110"/>
    </source>
</evidence>
<feature type="domain" description="Response regulatory" evidence="2">
    <location>
        <begin position="17"/>
        <end position="131"/>
    </location>
</feature>
<dbReference type="SMART" id="SM00448">
    <property type="entry name" value="REC"/>
    <property type="match status" value="1"/>
</dbReference>
<dbReference type="SMART" id="SM00267">
    <property type="entry name" value="GGDEF"/>
    <property type="match status" value="1"/>
</dbReference>
<keyword evidence="1" id="KW-0597">Phosphoprotein</keyword>
<dbReference type="GO" id="GO:0052621">
    <property type="term" value="F:diguanylate cyclase activity"/>
    <property type="evidence" value="ECO:0007669"/>
    <property type="project" value="TreeGrafter"/>
</dbReference>
<dbReference type="EMBL" id="CP051128">
    <property type="protein sequence ID" value="QIZ08798.1"/>
    <property type="molecule type" value="Genomic_DNA"/>
</dbReference>
<dbReference type="Gene3D" id="3.40.50.2300">
    <property type="match status" value="1"/>
</dbReference>
<sequence>MATNLQQYLNDQYQDVKVLYVEEEKLSREKLLRVLKRRFANVYVAIDYVEGFQLYQRYQPDLIICDIKMNQMSGLELINKIRALNVQVQVIATSAYDEHDFFFQSDANKINHFIFKPIDLEQLLHAIQKSVYQIQLEKEPIDDILEMEIRRAERLGQPFSIILMDIDFFNHVNECFGQQAGDTVLHTISTIVQLRIRESDIFARWGGEEFILLTTATDRNGAQELAESIRSIIEDFKFII</sequence>
<dbReference type="GO" id="GO:0000160">
    <property type="term" value="P:phosphorelay signal transduction system"/>
    <property type="evidence" value="ECO:0007669"/>
    <property type="project" value="InterPro"/>
</dbReference>
<organism evidence="4 5">
    <name type="scientific">Priestia megaterium</name>
    <name type="common">Bacillus megaterium</name>
    <dbReference type="NCBI Taxonomy" id="1404"/>
    <lineage>
        <taxon>Bacteria</taxon>
        <taxon>Bacillati</taxon>
        <taxon>Bacillota</taxon>
        <taxon>Bacilli</taxon>
        <taxon>Bacillales</taxon>
        <taxon>Bacillaceae</taxon>
        <taxon>Priestia</taxon>
    </lineage>
</organism>